<proteinExistence type="predicted"/>
<protein>
    <submittedName>
        <fullName evidence="1">Uncharacterized protein</fullName>
    </submittedName>
</protein>
<dbReference type="EMBL" id="BGPR01031596">
    <property type="protein sequence ID" value="GBO04778.1"/>
    <property type="molecule type" value="Genomic_DNA"/>
</dbReference>
<accession>A0A4Y2TW39</accession>
<evidence type="ECO:0000313" key="1">
    <source>
        <dbReference type="EMBL" id="GBO04778.1"/>
    </source>
</evidence>
<comment type="caution">
    <text evidence="1">The sequence shown here is derived from an EMBL/GenBank/DDBJ whole genome shotgun (WGS) entry which is preliminary data.</text>
</comment>
<name>A0A4Y2TW39_ARAVE</name>
<keyword evidence="2" id="KW-1185">Reference proteome</keyword>
<dbReference type="AlphaFoldDB" id="A0A4Y2TW39"/>
<sequence>MAKLPRGVRFDLDPIYYYYKPSENDSSGFYRQVLQEFINRAYGECSLLKTRPQTQLNIHSQVFEECRKHDITVIFGNLGSNPFLLTYFLDFAFTSQESVGLFSEWDVDSPYQIKPPFPILDFLFIIEPYFGYSVVKLPHVKHLVVMTSHLVLNLPSCHMTKLYLTPPHEILLCSSSSSVSFTPPVFHDGKLNQIPPKMRVNVDVTDVKSAQEAYLRFLTGREMSSDRLITVQMSPRNHKHISPLLSLDIMTCTRFIPQFIRMWVYQYDTVKVSPIPINASLRASFGPPERSSVLPIRVLRETIALFDALQ</sequence>
<organism evidence="1 2">
    <name type="scientific">Araneus ventricosus</name>
    <name type="common">Orbweaver spider</name>
    <name type="synonym">Epeira ventricosa</name>
    <dbReference type="NCBI Taxonomy" id="182803"/>
    <lineage>
        <taxon>Eukaryota</taxon>
        <taxon>Metazoa</taxon>
        <taxon>Ecdysozoa</taxon>
        <taxon>Arthropoda</taxon>
        <taxon>Chelicerata</taxon>
        <taxon>Arachnida</taxon>
        <taxon>Araneae</taxon>
        <taxon>Araneomorphae</taxon>
        <taxon>Entelegynae</taxon>
        <taxon>Araneoidea</taxon>
        <taxon>Araneidae</taxon>
        <taxon>Araneus</taxon>
    </lineage>
</organism>
<dbReference type="Proteomes" id="UP000499080">
    <property type="component" value="Unassembled WGS sequence"/>
</dbReference>
<gene>
    <name evidence="1" type="ORF">AVEN_231082_1</name>
</gene>
<evidence type="ECO:0000313" key="2">
    <source>
        <dbReference type="Proteomes" id="UP000499080"/>
    </source>
</evidence>
<dbReference type="OrthoDB" id="6432029at2759"/>
<reference evidence="1 2" key="1">
    <citation type="journal article" date="2019" name="Sci. Rep.">
        <title>Orb-weaving spider Araneus ventricosus genome elucidates the spidroin gene catalogue.</title>
        <authorList>
            <person name="Kono N."/>
            <person name="Nakamura H."/>
            <person name="Ohtoshi R."/>
            <person name="Moran D.A.P."/>
            <person name="Shinohara A."/>
            <person name="Yoshida Y."/>
            <person name="Fujiwara M."/>
            <person name="Mori M."/>
            <person name="Tomita M."/>
            <person name="Arakawa K."/>
        </authorList>
    </citation>
    <scope>NUCLEOTIDE SEQUENCE [LARGE SCALE GENOMIC DNA]</scope>
</reference>